<evidence type="ECO:0000256" key="4">
    <source>
        <dbReference type="ARBA" id="ARBA00023163"/>
    </source>
</evidence>
<evidence type="ECO:0000256" key="1">
    <source>
        <dbReference type="ARBA" id="ARBA00009437"/>
    </source>
</evidence>
<dbReference type="SUPFAM" id="SSF53850">
    <property type="entry name" value="Periplasmic binding protein-like II"/>
    <property type="match status" value="1"/>
</dbReference>
<dbReference type="PANTHER" id="PTHR30537:SF5">
    <property type="entry name" value="HTH-TYPE TRANSCRIPTIONAL ACTIVATOR TTDR-RELATED"/>
    <property type="match status" value="1"/>
</dbReference>
<name>A0A849VIA6_9GAMM</name>
<dbReference type="GO" id="GO:0043565">
    <property type="term" value="F:sequence-specific DNA binding"/>
    <property type="evidence" value="ECO:0007669"/>
    <property type="project" value="TreeGrafter"/>
</dbReference>
<gene>
    <name evidence="6" type="ORF">HG263_21160</name>
</gene>
<evidence type="ECO:0000259" key="5">
    <source>
        <dbReference type="PROSITE" id="PS50931"/>
    </source>
</evidence>
<keyword evidence="7" id="KW-1185">Reference proteome</keyword>
<dbReference type="Gene3D" id="1.10.10.10">
    <property type="entry name" value="Winged helix-like DNA-binding domain superfamily/Winged helix DNA-binding domain"/>
    <property type="match status" value="1"/>
</dbReference>
<dbReference type="InterPro" id="IPR058163">
    <property type="entry name" value="LysR-type_TF_proteobact-type"/>
</dbReference>
<dbReference type="GO" id="GO:0003700">
    <property type="term" value="F:DNA-binding transcription factor activity"/>
    <property type="evidence" value="ECO:0007669"/>
    <property type="project" value="InterPro"/>
</dbReference>
<dbReference type="FunFam" id="1.10.10.10:FF:000001">
    <property type="entry name" value="LysR family transcriptional regulator"/>
    <property type="match status" value="1"/>
</dbReference>
<dbReference type="InterPro" id="IPR000847">
    <property type="entry name" value="LysR_HTH_N"/>
</dbReference>
<keyword evidence="2" id="KW-0805">Transcription regulation</keyword>
<dbReference type="EMBL" id="JABBPG010000014">
    <property type="protein sequence ID" value="NOU53016.1"/>
    <property type="molecule type" value="Genomic_DNA"/>
</dbReference>
<proteinExistence type="inferred from homology"/>
<evidence type="ECO:0000256" key="2">
    <source>
        <dbReference type="ARBA" id="ARBA00023015"/>
    </source>
</evidence>
<protein>
    <submittedName>
        <fullName evidence="6">LysR family transcriptional regulator</fullName>
    </submittedName>
</protein>
<dbReference type="InterPro" id="IPR036390">
    <property type="entry name" value="WH_DNA-bd_sf"/>
</dbReference>
<feature type="domain" description="HTH lysR-type" evidence="5">
    <location>
        <begin position="1"/>
        <end position="57"/>
    </location>
</feature>
<dbReference type="SUPFAM" id="SSF46785">
    <property type="entry name" value="Winged helix' DNA-binding domain"/>
    <property type="match status" value="1"/>
</dbReference>
<reference evidence="6 7" key="1">
    <citation type="submission" date="2020-04" db="EMBL/GenBank/DDBJ databases">
        <title>Pseudoalteromonas caenipelagi sp. nov., isolated from a tidal flat.</title>
        <authorList>
            <person name="Park S."/>
            <person name="Yoon J.-H."/>
        </authorList>
    </citation>
    <scope>NUCLEOTIDE SEQUENCE [LARGE SCALE GENOMIC DNA]</scope>
    <source>
        <strain evidence="6 7">JBTF-M23</strain>
    </source>
</reference>
<keyword evidence="3" id="KW-0238">DNA-binding</keyword>
<comment type="similarity">
    <text evidence="1">Belongs to the LysR transcriptional regulatory family.</text>
</comment>
<accession>A0A849VIA6</accession>
<evidence type="ECO:0000313" key="7">
    <source>
        <dbReference type="Proteomes" id="UP000586305"/>
    </source>
</evidence>
<keyword evidence="4" id="KW-0804">Transcription</keyword>
<dbReference type="Gene3D" id="3.40.190.290">
    <property type="match status" value="1"/>
</dbReference>
<dbReference type="PROSITE" id="PS50931">
    <property type="entry name" value="HTH_LYSR"/>
    <property type="match status" value="1"/>
</dbReference>
<dbReference type="PANTHER" id="PTHR30537">
    <property type="entry name" value="HTH-TYPE TRANSCRIPTIONAL REGULATOR"/>
    <property type="match status" value="1"/>
</dbReference>
<dbReference type="InterPro" id="IPR005119">
    <property type="entry name" value="LysR_subst-bd"/>
</dbReference>
<dbReference type="Pfam" id="PF00126">
    <property type="entry name" value="HTH_1"/>
    <property type="match status" value="1"/>
</dbReference>
<dbReference type="GO" id="GO:0006351">
    <property type="term" value="P:DNA-templated transcription"/>
    <property type="evidence" value="ECO:0007669"/>
    <property type="project" value="TreeGrafter"/>
</dbReference>
<evidence type="ECO:0000313" key="6">
    <source>
        <dbReference type="EMBL" id="NOU53016.1"/>
    </source>
</evidence>
<dbReference type="InterPro" id="IPR036388">
    <property type="entry name" value="WH-like_DNA-bd_sf"/>
</dbReference>
<sequence length="290" mass="33031">MWQGLEVFLAVVEQGSFSKAADKLETSTSYVSRQIQQLEKRLGTTLIQRTTRTQNLTDAGRQYASKLKAIQQELVDATNLVQGVQNTPKGQIRIAAAGEFVANQVAPQIASFLKRYPEVSIEIDFNNRNVDLVEEGFDLAIRFGRLQDSNLIARKLCARPMTWVVSKDYQSVHGRIRHPYELHQHNCLCATQGRWRFMICEQIEEIKVTGNWRSNNSFALINACLASLGVAHLAKDIVQPYVEQGKLEYILEPFQVNDGATWLVYPRKDLMPYRVRLLIEFLIESFALPS</sequence>
<dbReference type="CDD" id="cd08422">
    <property type="entry name" value="PBP2_CrgA_like"/>
    <property type="match status" value="1"/>
</dbReference>
<dbReference type="AlphaFoldDB" id="A0A849VIA6"/>
<organism evidence="6 7">
    <name type="scientific">Pseudoalteromonas caenipelagi</name>
    <dbReference type="NCBI Taxonomy" id="2726988"/>
    <lineage>
        <taxon>Bacteria</taxon>
        <taxon>Pseudomonadati</taxon>
        <taxon>Pseudomonadota</taxon>
        <taxon>Gammaproteobacteria</taxon>
        <taxon>Alteromonadales</taxon>
        <taxon>Pseudoalteromonadaceae</taxon>
        <taxon>Pseudoalteromonas</taxon>
    </lineage>
</organism>
<evidence type="ECO:0000256" key="3">
    <source>
        <dbReference type="ARBA" id="ARBA00023125"/>
    </source>
</evidence>
<dbReference type="Proteomes" id="UP000586305">
    <property type="component" value="Unassembled WGS sequence"/>
</dbReference>
<dbReference type="Pfam" id="PF03466">
    <property type="entry name" value="LysR_substrate"/>
    <property type="match status" value="1"/>
</dbReference>
<comment type="caution">
    <text evidence="6">The sequence shown here is derived from an EMBL/GenBank/DDBJ whole genome shotgun (WGS) entry which is preliminary data.</text>
</comment>